<dbReference type="SUPFAM" id="SSF56059">
    <property type="entry name" value="Glutathione synthetase ATP-binding domain-like"/>
    <property type="match status" value="1"/>
</dbReference>
<dbReference type="SUPFAM" id="SSF51246">
    <property type="entry name" value="Rudiment single hybrid motif"/>
    <property type="match status" value="1"/>
</dbReference>
<name>A0ABS2PF01_9BACL</name>
<feature type="domain" description="ATP-grasp" evidence="7">
    <location>
        <begin position="120"/>
        <end position="315"/>
    </location>
</feature>
<organism evidence="9 10">
    <name type="scientific">Geomicrobium sediminis</name>
    <dbReference type="NCBI Taxonomy" id="1347788"/>
    <lineage>
        <taxon>Bacteria</taxon>
        <taxon>Bacillati</taxon>
        <taxon>Bacillota</taxon>
        <taxon>Bacilli</taxon>
        <taxon>Bacillales</taxon>
        <taxon>Geomicrobium</taxon>
    </lineage>
</organism>
<dbReference type="Pfam" id="PF00289">
    <property type="entry name" value="Biotin_carb_N"/>
    <property type="match status" value="1"/>
</dbReference>
<dbReference type="InterPro" id="IPR011761">
    <property type="entry name" value="ATP-grasp"/>
</dbReference>
<keyword evidence="4 6" id="KW-0067">ATP-binding</keyword>
<dbReference type="InterPro" id="IPR005479">
    <property type="entry name" value="CPAse_ATP-bd"/>
</dbReference>
<evidence type="ECO:0000256" key="4">
    <source>
        <dbReference type="ARBA" id="ARBA00022840"/>
    </source>
</evidence>
<evidence type="ECO:0000256" key="5">
    <source>
        <dbReference type="ARBA" id="ARBA00023267"/>
    </source>
</evidence>
<dbReference type="InterPro" id="IPR005482">
    <property type="entry name" value="Biotin_COase_C"/>
</dbReference>
<dbReference type="EMBL" id="JAFBEC010000008">
    <property type="protein sequence ID" value="MBM7633975.1"/>
    <property type="molecule type" value="Genomic_DNA"/>
</dbReference>
<dbReference type="PANTHER" id="PTHR18866">
    <property type="entry name" value="CARBOXYLASE:PYRUVATE/ACETYL-COA/PROPIONYL-COA CARBOXYLASE"/>
    <property type="match status" value="1"/>
</dbReference>
<dbReference type="GO" id="GO:0004075">
    <property type="term" value="F:biotin carboxylase activity"/>
    <property type="evidence" value="ECO:0007669"/>
    <property type="project" value="UniProtKB-EC"/>
</dbReference>
<keyword evidence="3 6" id="KW-0547">Nucleotide-binding</keyword>
<evidence type="ECO:0000256" key="3">
    <source>
        <dbReference type="ARBA" id="ARBA00022741"/>
    </source>
</evidence>
<gene>
    <name evidence="9" type="ORF">JOD17_003071</name>
</gene>
<feature type="domain" description="Biotin carboxylation" evidence="8">
    <location>
        <begin position="1"/>
        <end position="441"/>
    </location>
</feature>
<protein>
    <recommendedName>
        <fullName evidence="1">biotin carboxylase</fullName>
        <ecNumber evidence="1">6.3.4.14</ecNumber>
    </recommendedName>
</protein>
<dbReference type="SMART" id="SM00878">
    <property type="entry name" value="Biotin_carb_C"/>
    <property type="match status" value="1"/>
</dbReference>
<dbReference type="Pfam" id="PF02785">
    <property type="entry name" value="Biotin_carb_C"/>
    <property type="match status" value="1"/>
</dbReference>
<dbReference type="PANTHER" id="PTHR18866:SF33">
    <property type="entry name" value="METHYLCROTONOYL-COA CARBOXYLASE SUBUNIT ALPHA, MITOCHONDRIAL-RELATED"/>
    <property type="match status" value="1"/>
</dbReference>
<evidence type="ECO:0000259" key="8">
    <source>
        <dbReference type="PROSITE" id="PS50979"/>
    </source>
</evidence>
<evidence type="ECO:0000313" key="10">
    <source>
        <dbReference type="Proteomes" id="UP000741863"/>
    </source>
</evidence>
<dbReference type="InterPro" id="IPR050856">
    <property type="entry name" value="Biotin_carboxylase_complex"/>
</dbReference>
<dbReference type="PROSITE" id="PS00867">
    <property type="entry name" value="CPSASE_2"/>
    <property type="match status" value="1"/>
</dbReference>
<dbReference type="SUPFAM" id="SSF52440">
    <property type="entry name" value="PreATP-grasp domain"/>
    <property type="match status" value="1"/>
</dbReference>
<dbReference type="NCBIfam" id="NF006367">
    <property type="entry name" value="PRK08591.1"/>
    <property type="match status" value="1"/>
</dbReference>
<dbReference type="RefSeq" id="WP_239575564.1">
    <property type="nucleotide sequence ID" value="NZ_JAFBEC010000008.1"/>
</dbReference>
<dbReference type="Gene3D" id="3.30.470.20">
    <property type="entry name" value="ATP-grasp fold, B domain"/>
    <property type="match status" value="1"/>
</dbReference>
<dbReference type="PROSITE" id="PS50979">
    <property type="entry name" value="BC"/>
    <property type="match status" value="1"/>
</dbReference>
<keyword evidence="10" id="KW-1185">Reference proteome</keyword>
<accession>A0ABS2PF01</accession>
<dbReference type="Proteomes" id="UP000741863">
    <property type="component" value="Unassembled WGS sequence"/>
</dbReference>
<evidence type="ECO:0000256" key="1">
    <source>
        <dbReference type="ARBA" id="ARBA00013263"/>
    </source>
</evidence>
<dbReference type="InterPro" id="IPR005481">
    <property type="entry name" value="BC-like_N"/>
</dbReference>
<comment type="caution">
    <text evidence="9">The sequence shown here is derived from an EMBL/GenBank/DDBJ whole genome shotgun (WGS) entry which is preliminary data.</text>
</comment>
<dbReference type="PROSITE" id="PS00866">
    <property type="entry name" value="CPSASE_1"/>
    <property type="match status" value="1"/>
</dbReference>
<evidence type="ECO:0000259" key="7">
    <source>
        <dbReference type="PROSITE" id="PS50975"/>
    </source>
</evidence>
<keyword evidence="2 9" id="KW-0436">Ligase</keyword>
<evidence type="ECO:0000313" key="9">
    <source>
        <dbReference type="EMBL" id="MBM7633975.1"/>
    </source>
</evidence>
<proteinExistence type="predicted"/>
<dbReference type="EC" id="6.3.4.14" evidence="1"/>
<sequence length="445" mass="49226">MFKKVLIANRGEIACRIIRTCKEMGIITVAVYSDADATSLHVKIADEAYHIGGSAAKDSYLNDQKIIEVAKESGAEAIHPGYGFLSENAEFSRLCKENDLVFVGPRPETIEAMGDKISAREKMEAAGVPVLPGNHSVASADEAVEIAATIGYPLMVKAAAGGGGIGMELVTNDDQLRKAYSSNQRRAKNYFGSGNLYLEKALLNPRHIEIQVIADSFGDAIHLGERDCSIQRRHQKVIEEAPAPALGDDVREAMRQAALKAVTSLQYVNAGTLEFLYEEGQFYFLEMNTRLQVEHPVTEAITGVDLVKEQLTVASGKRLSVRQEEVTFTGHSIECRVYAEDPVTFFPSPGTLSNVLFPRDVRVDHSIETGTEVTPFYDPMIAKVIVHDLDRQKAIEKMKQTLLNTSIEGIKTNIPFLRRVLDQPDFINENMNTNFVQKHKETILQ</sequence>
<dbReference type="Pfam" id="PF02786">
    <property type="entry name" value="CPSase_L_D2"/>
    <property type="match status" value="1"/>
</dbReference>
<dbReference type="InterPro" id="IPR011054">
    <property type="entry name" value="Rudment_hybrid_motif"/>
</dbReference>
<dbReference type="InterPro" id="IPR011764">
    <property type="entry name" value="Biotin_carboxylation_dom"/>
</dbReference>
<reference evidence="9 10" key="1">
    <citation type="submission" date="2021-01" db="EMBL/GenBank/DDBJ databases">
        <title>Genomic Encyclopedia of Type Strains, Phase IV (KMG-IV): sequencing the most valuable type-strain genomes for metagenomic binning, comparative biology and taxonomic classification.</title>
        <authorList>
            <person name="Goeker M."/>
        </authorList>
    </citation>
    <scope>NUCLEOTIDE SEQUENCE [LARGE SCALE GENOMIC DNA]</scope>
    <source>
        <strain evidence="9 10">DSM 25540</strain>
    </source>
</reference>
<dbReference type="GO" id="GO:0003989">
    <property type="term" value="F:acetyl-CoA carboxylase activity"/>
    <property type="evidence" value="ECO:0007669"/>
    <property type="project" value="UniProtKB-EC"/>
</dbReference>
<dbReference type="PROSITE" id="PS50975">
    <property type="entry name" value="ATP_GRASP"/>
    <property type="match status" value="1"/>
</dbReference>
<dbReference type="InterPro" id="IPR016185">
    <property type="entry name" value="PreATP-grasp_dom_sf"/>
</dbReference>
<keyword evidence="5" id="KW-0092">Biotin</keyword>
<evidence type="ECO:0000256" key="6">
    <source>
        <dbReference type="PROSITE-ProRule" id="PRU00409"/>
    </source>
</evidence>
<evidence type="ECO:0000256" key="2">
    <source>
        <dbReference type="ARBA" id="ARBA00022598"/>
    </source>
</evidence>